<dbReference type="Proteomes" id="UP001181347">
    <property type="component" value="Unassembled WGS sequence"/>
</dbReference>
<dbReference type="Gene3D" id="1.10.260.40">
    <property type="entry name" value="lambda repressor-like DNA-binding domains"/>
    <property type="match status" value="1"/>
</dbReference>
<evidence type="ECO:0000313" key="2">
    <source>
        <dbReference type="EMBL" id="KAA3158558.1"/>
    </source>
</evidence>
<dbReference type="GeneID" id="79838559"/>
<evidence type="ECO:0000313" key="3">
    <source>
        <dbReference type="EMBL" id="MDU0259137.1"/>
    </source>
</evidence>
<feature type="domain" description="HTH cro/C1-type" evidence="1">
    <location>
        <begin position="18"/>
        <end position="69"/>
    </location>
</feature>
<reference evidence="2 4" key="1">
    <citation type="journal article" date="2019" name="Nat. Med.">
        <title>A library of human gut bacterial isolates paired with longitudinal multiomics data enables mechanistic microbiome research.</title>
        <authorList>
            <person name="Poyet M."/>
            <person name="Groussin M."/>
            <person name="Gibbons S.M."/>
            <person name="Avila-Pacheco J."/>
            <person name="Jiang X."/>
            <person name="Kearney S.M."/>
            <person name="Perrotta A.R."/>
            <person name="Berdy B."/>
            <person name="Zhao S."/>
            <person name="Lieberman T.D."/>
            <person name="Swanson P.K."/>
            <person name="Smith M."/>
            <person name="Roesemann S."/>
            <person name="Alexander J.E."/>
            <person name="Rich S.A."/>
            <person name="Livny J."/>
            <person name="Vlamakis H."/>
            <person name="Clish C."/>
            <person name="Bullock K."/>
            <person name="Deik A."/>
            <person name="Scott J."/>
            <person name="Pierce K.A."/>
            <person name="Xavier R.J."/>
            <person name="Alm E.J."/>
        </authorList>
    </citation>
    <scope>NUCLEOTIDE SEQUENCE [LARGE SCALE GENOMIC DNA]</scope>
    <source>
        <strain evidence="2 4">BIOML-A1</strain>
    </source>
</reference>
<dbReference type="Pfam" id="PF13443">
    <property type="entry name" value="HTH_26"/>
    <property type="match status" value="1"/>
</dbReference>
<evidence type="ECO:0000313" key="5">
    <source>
        <dbReference type="Proteomes" id="UP001181347"/>
    </source>
</evidence>
<dbReference type="Proteomes" id="UP000324870">
    <property type="component" value="Unassembled WGS sequence"/>
</dbReference>
<dbReference type="AlphaFoldDB" id="A0AAE4LK87"/>
<evidence type="ECO:0000313" key="4">
    <source>
        <dbReference type="Proteomes" id="UP000324870"/>
    </source>
</evidence>
<accession>A0AAE4LK87</accession>
<dbReference type="RefSeq" id="WP_022044207.1">
    <property type="nucleotide sequence ID" value="NZ_BAAFKU010000004.1"/>
</dbReference>
<organism evidence="3 5">
    <name type="scientific">Alistipes finegoldii</name>
    <dbReference type="NCBI Taxonomy" id="214856"/>
    <lineage>
        <taxon>Bacteria</taxon>
        <taxon>Pseudomonadati</taxon>
        <taxon>Bacteroidota</taxon>
        <taxon>Bacteroidia</taxon>
        <taxon>Bacteroidales</taxon>
        <taxon>Rikenellaceae</taxon>
        <taxon>Alistipes</taxon>
    </lineage>
</organism>
<proteinExistence type="predicted"/>
<evidence type="ECO:0000259" key="1">
    <source>
        <dbReference type="PROSITE" id="PS50943"/>
    </source>
</evidence>
<gene>
    <name evidence="2" type="ORF">F2A26_10095</name>
    <name evidence="3" type="ORF">RVH17_03260</name>
</gene>
<protein>
    <submittedName>
        <fullName evidence="3">Helix-turn-helix transcriptional regulator</fullName>
    </submittedName>
</protein>
<sequence length="77" mass="8877">MKKQRRNDFFIGQVVAGLRAARLERKLTQENVRFDTDLNIARIESGRHSISLTTIADLCDYYKISPADLFRNIATHP</sequence>
<dbReference type="CDD" id="cd00093">
    <property type="entry name" value="HTH_XRE"/>
    <property type="match status" value="1"/>
</dbReference>
<name>A0AAE4LK87_9BACT</name>
<keyword evidence="4" id="KW-1185">Reference proteome</keyword>
<reference evidence="3" key="2">
    <citation type="submission" date="2023-10" db="EMBL/GenBank/DDBJ databases">
        <title>Genome Sequence of the Bacteria from From Gut Wall in Crohn's Disease.</title>
        <authorList>
            <person name="Rodriguez-Palacios A."/>
        </authorList>
    </citation>
    <scope>NUCLEOTIDE SEQUENCE</scope>
    <source>
        <strain evidence="3">CavFT-hAR58</strain>
    </source>
</reference>
<dbReference type="EMBL" id="VVND01000016">
    <property type="protein sequence ID" value="KAA3158558.1"/>
    <property type="molecule type" value="Genomic_DNA"/>
</dbReference>
<dbReference type="PROSITE" id="PS50943">
    <property type="entry name" value="HTH_CROC1"/>
    <property type="match status" value="1"/>
</dbReference>
<dbReference type="InterPro" id="IPR010982">
    <property type="entry name" value="Lambda_DNA-bd_dom_sf"/>
</dbReference>
<dbReference type="InterPro" id="IPR001387">
    <property type="entry name" value="Cro/C1-type_HTH"/>
</dbReference>
<dbReference type="EMBL" id="JAWDES010000004">
    <property type="protein sequence ID" value="MDU0259137.1"/>
    <property type="molecule type" value="Genomic_DNA"/>
</dbReference>
<comment type="caution">
    <text evidence="3">The sequence shown here is derived from an EMBL/GenBank/DDBJ whole genome shotgun (WGS) entry which is preliminary data.</text>
</comment>
<dbReference type="SUPFAM" id="SSF47413">
    <property type="entry name" value="lambda repressor-like DNA-binding domains"/>
    <property type="match status" value="1"/>
</dbReference>
<dbReference type="GO" id="GO:0003677">
    <property type="term" value="F:DNA binding"/>
    <property type="evidence" value="ECO:0007669"/>
    <property type="project" value="InterPro"/>
</dbReference>